<evidence type="ECO:0000313" key="2">
    <source>
        <dbReference type="Proteomes" id="UP001629249"/>
    </source>
</evidence>
<comment type="caution">
    <text evidence="1">The sequence shown here is derived from an EMBL/GenBank/DDBJ whole genome shotgun (WGS) entry which is preliminary data.</text>
</comment>
<dbReference type="EMBL" id="JAQQFN010000005">
    <property type="protein sequence ID" value="MFL9883199.1"/>
    <property type="molecule type" value="Genomic_DNA"/>
</dbReference>
<sequence length="168" mass="17952">MSLASGCPNAWPTEIQRTLTVIEDRGGASALPYYRALNLLPDASDTPPASAPSVIPHPATESDMLPVRSALLSPGDVTPRLIRAPGLRPVFVVGDDPLSLAWLQRRAGTLRDLNAIGLVVHVDTRTALDSMRRLVPGLQLSPTPADDLAQRLGLRHYPALITATGIEQ</sequence>
<dbReference type="Pfam" id="PF11072">
    <property type="entry name" value="DUF2859"/>
    <property type="match status" value="1"/>
</dbReference>
<keyword evidence="2" id="KW-1185">Reference proteome</keyword>
<organism evidence="1 2">
    <name type="scientific">Paraburkholderia agricolaris</name>
    <dbReference type="NCBI Taxonomy" id="2152888"/>
    <lineage>
        <taxon>Bacteria</taxon>
        <taxon>Pseudomonadati</taxon>
        <taxon>Pseudomonadota</taxon>
        <taxon>Betaproteobacteria</taxon>
        <taxon>Burkholderiales</taxon>
        <taxon>Burkholderiaceae</taxon>
        <taxon>Paraburkholderia</taxon>
    </lineage>
</organism>
<dbReference type="InterPro" id="IPR021300">
    <property type="entry name" value="Integr_conj_element_PFL4695"/>
</dbReference>
<evidence type="ECO:0000313" key="1">
    <source>
        <dbReference type="EMBL" id="MFL9883199.1"/>
    </source>
</evidence>
<protein>
    <submittedName>
        <fullName evidence="1">Integrating conjugative element protein</fullName>
    </submittedName>
</protein>
<reference evidence="1 2" key="1">
    <citation type="journal article" date="2024" name="Chem. Sci.">
        <title>Discovery of megapolipeptins by genome mining of a Burkholderiales bacteria collection.</title>
        <authorList>
            <person name="Paulo B.S."/>
            <person name="Recchia M.J.J."/>
            <person name="Lee S."/>
            <person name="Fergusson C.H."/>
            <person name="Romanowski S.B."/>
            <person name="Hernandez A."/>
            <person name="Krull N."/>
            <person name="Liu D.Y."/>
            <person name="Cavanagh H."/>
            <person name="Bos A."/>
            <person name="Gray C.A."/>
            <person name="Murphy B.T."/>
            <person name="Linington R.G."/>
            <person name="Eustaquio A.S."/>
        </authorList>
    </citation>
    <scope>NUCLEOTIDE SEQUENCE [LARGE SCALE GENOMIC DNA]</scope>
    <source>
        <strain evidence="1 2">RL16-012-BIC-B</strain>
    </source>
</reference>
<gene>
    <name evidence="1" type="ORF">PQR66_09195</name>
</gene>
<proteinExistence type="predicted"/>
<dbReference type="NCBIfam" id="TIGR03765">
    <property type="entry name" value="ICE_PFL_4695"/>
    <property type="match status" value="1"/>
</dbReference>
<accession>A0ABW8ZM98</accession>
<name>A0ABW8ZM98_9BURK</name>
<dbReference type="Proteomes" id="UP001629249">
    <property type="component" value="Unassembled WGS sequence"/>
</dbReference>